<proteinExistence type="predicted"/>
<reference evidence="3" key="1">
    <citation type="submission" date="2016-04" db="EMBL/GenBank/DDBJ databases">
        <title>Comparative genomics of biotechnologically important yeasts.</title>
        <authorList>
            <consortium name="DOE Joint Genome Institute"/>
            <person name="Riley R."/>
            <person name="Haridas S."/>
            <person name="Wolfe K.H."/>
            <person name="Lopes M.R."/>
            <person name="Hittinger C.T."/>
            <person name="Goker M."/>
            <person name="Salamov A."/>
            <person name="Wisecaver J."/>
            <person name="Long T.M."/>
            <person name="Aerts A.L."/>
            <person name="Barry K."/>
            <person name="Choi C."/>
            <person name="Clum A."/>
            <person name="Coughlan A.Y."/>
            <person name="Deshpande S."/>
            <person name="Douglass A.P."/>
            <person name="Hanson S.J."/>
            <person name="Klenk H.-P."/>
            <person name="Labutti K."/>
            <person name="Lapidus A."/>
            <person name="Lindquist E."/>
            <person name="Lipzen A."/>
            <person name="Meier-Kolthoff J.P."/>
            <person name="Ohm R.A."/>
            <person name="Otillar R.P."/>
            <person name="Pangilinan J."/>
            <person name="Peng Y."/>
            <person name="Rokas A."/>
            <person name="Rosa C.A."/>
            <person name="Scheuner C."/>
            <person name="Sibirny A.A."/>
            <person name="Slot J.C."/>
            <person name="Stielow J.B."/>
            <person name="Sun H."/>
            <person name="Kurtzman C.P."/>
            <person name="Blackwell M."/>
            <person name="Grigoriev I.V."/>
            <person name="Jeffries T.W."/>
        </authorList>
    </citation>
    <scope>NUCLEOTIDE SEQUENCE [LARGE SCALE GENOMIC DNA]</scope>
    <source>
        <strain evidence="3">NRRL YB-2248</strain>
    </source>
</reference>
<feature type="region of interest" description="Disordered" evidence="1">
    <location>
        <begin position="1"/>
        <end position="40"/>
    </location>
</feature>
<feature type="region of interest" description="Disordered" evidence="1">
    <location>
        <begin position="311"/>
        <end position="383"/>
    </location>
</feature>
<protein>
    <submittedName>
        <fullName evidence="2">Uncharacterized protein</fullName>
    </submittedName>
</protein>
<accession>A0A1E4T7K7</accession>
<evidence type="ECO:0000313" key="2">
    <source>
        <dbReference type="EMBL" id="ODV87638.1"/>
    </source>
</evidence>
<dbReference type="Proteomes" id="UP000094801">
    <property type="component" value="Unassembled WGS sequence"/>
</dbReference>
<name>A0A1E4T7K7_9ASCO</name>
<feature type="region of interest" description="Disordered" evidence="1">
    <location>
        <begin position="207"/>
        <end position="258"/>
    </location>
</feature>
<organism evidence="2 3">
    <name type="scientific">[Candida] arabinofermentans NRRL YB-2248</name>
    <dbReference type="NCBI Taxonomy" id="983967"/>
    <lineage>
        <taxon>Eukaryota</taxon>
        <taxon>Fungi</taxon>
        <taxon>Dikarya</taxon>
        <taxon>Ascomycota</taxon>
        <taxon>Saccharomycotina</taxon>
        <taxon>Pichiomycetes</taxon>
        <taxon>Pichiales</taxon>
        <taxon>Pichiaceae</taxon>
        <taxon>Ogataea</taxon>
        <taxon>Ogataea/Candida clade</taxon>
    </lineage>
</organism>
<dbReference type="AlphaFoldDB" id="A0A1E4T7K7"/>
<feature type="compositionally biased region" description="Polar residues" evidence="1">
    <location>
        <begin position="342"/>
        <end position="351"/>
    </location>
</feature>
<dbReference type="OrthoDB" id="10610152at2759"/>
<gene>
    <name evidence="2" type="ORF">CANARDRAFT_30967</name>
</gene>
<evidence type="ECO:0000256" key="1">
    <source>
        <dbReference type="SAM" id="MobiDB-lite"/>
    </source>
</evidence>
<feature type="compositionally biased region" description="Basic and acidic residues" evidence="1">
    <location>
        <begin position="1"/>
        <end position="12"/>
    </location>
</feature>
<dbReference type="EMBL" id="KV453847">
    <property type="protein sequence ID" value="ODV87638.1"/>
    <property type="molecule type" value="Genomic_DNA"/>
</dbReference>
<feature type="compositionally biased region" description="Polar residues" evidence="1">
    <location>
        <begin position="323"/>
        <end position="333"/>
    </location>
</feature>
<keyword evidence="3" id="KW-1185">Reference proteome</keyword>
<feature type="compositionally biased region" description="Acidic residues" evidence="1">
    <location>
        <begin position="358"/>
        <end position="375"/>
    </location>
</feature>
<feature type="compositionally biased region" description="Low complexity" evidence="1">
    <location>
        <begin position="209"/>
        <end position="222"/>
    </location>
</feature>
<evidence type="ECO:0000313" key="3">
    <source>
        <dbReference type="Proteomes" id="UP000094801"/>
    </source>
</evidence>
<feature type="compositionally biased region" description="Polar residues" evidence="1">
    <location>
        <begin position="229"/>
        <end position="258"/>
    </location>
</feature>
<sequence length="383" mass="42918">MATTTDIKDVSIEIKPSATTPPKTESDEPAKRSNGVGETNKLSDKLLSTILKVSTESIATAKSENDDTSISNNADDELELKINNLIIRLSSPPDDSVKQPSSEETLNVLKLSLIKIRQLKLYLSFVKSNEKSRMERWELERDIMLKEIEFIKNRQQTQSTVSSDLLSPNNIATSPTSYYTHNGSRSLDTNFDSPLPKLHNMTPTRHVIQSPTQQPHQKQQRQIKIVNAKSLSSSTRATSRNNGAISRRSSYSNLSTPSRSLNISTISADGENAALLPGVGSPTKKRKEQPQFFHYYTNDMIENDWNSVDNRRNKKKKSEDSIMDNTESQITSQVDDDEDVKTTLSSNTDQKPASHNDDVDEANDQEVQTTDEDTSVDEKQQLE</sequence>